<reference evidence="3" key="1">
    <citation type="journal article" date="2014" name="Nat. Commun.">
        <title>The emerging biofuel crop Camelina sativa retains a highly undifferentiated hexaploid genome structure.</title>
        <authorList>
            <person name="Kagale S."/>
            <person name="Koh C."/>
            <person name="Nixon J."/>
            <person name="Bollina V."/>
            <person name="Clarke W.E."/>
            <person name="Tuteja R."/>
            <person name="Spillane C."/>
            <person name="Robinson S.J."/>
            <person name="Links M.G."/>
            <person name="Clarke C."/>
            <person name="Higgins E.E."/>
            <person name="Huebert T."/>
            <person name="Sharpe A.G."/>
            <person name="Parkin I.A."/>
        </authorList>
    </citation>
    <scope>NUCLEOTIDE SEQUENCE [LARGE SCALE GENOMIC DNA]</scope>
    <source>
        <strain evidence="3">cv. DH55</strain>
    </source>
</reference>
<keyword evidence="3" id="KW-1185">Reference proteome</keyword>
<dbReference type="Gene3D" id="3.80.10.10">
    <property type="entry name" value="Ribonuclease Inhibitor"/>
    <property type="match status" value="2"/>
</dbReference>
<dbReference type="PANTHER" id="PTHR38926">
    <property type="entry name" value="F-BOX DOMAIN CONTAINING PROTEIN, EXPRESSED"/>
    <property type="match status" value="1"/>
</dbReference>
<reference evidence="4" key="2">
    <citation type="submission" date="2025-08" db="UniProtKB">
        <authorList>
            <consortium name="RefSeq"/>
        </authorList>
    </citation>
    <scope>IDENTIFICATION</scope>
    <source>
        <tissue evidence="4">Leaf</tissue>
    </source>
</reference>
<dbReference type="Pfam" id="PF12937">
    <property type="entry name" value="F-box-like"/>
    <property type="match status" value="1"/>
</dbReference>
<accession>A0ABM0T8M5</accession>
<dbReference type="InterPro" id="IPR036047">
    <property type="entry name" value="F-box-like_dom_sf"/>
</dbReference>
<dbReference type="PANTHER" id="PTHR38926:SF2">
    <property type="entry name" value="F-BOX_LRR-REPEAT PROTEIN 21-RELATED"/>
    <property type="match status" value="1"/>
</dbReference>
<dbReference type="InterPro" id="IPR032675">
    <property type="entry name" value="LRR_dom_sf"/>
</dbReference>
<dbReference type="InterPro" id="IPR001810">
    <property type="entry name" value="F-box_dom"/>
</dbReference>
<dbReference type="SUPFAM" id="SSF81383">
    <property type="entry name" value="F-box domain"/>
    <property type="match status" value="1"/>
</dbReference>
<dbReference type="SUPFAM" id="SSF52047">
    <property type="entry name" value="RNI-like"/>
    <property type="match status" value="1"/>
</dbReference>
<evidence type="ECO:0000256" key="1">
    <source>
        <dbReference type="SAM" id="MobiDB-lite"/>
    </source>
</evidence>
<evidence type="ECO:0000313" key="3">
    <source>
        <dbReference type="Proteomes" id="UP000694864"/>
    </source>
</evidence>
<gene>
    <name evidence="4" type="primary">LOC104707812</name>
</gene>
<organism evidence="3 4">
    <name type="scientific">Camelina sativa</name>
    <name type="common">False flax</name>
    <name type="synonym">Myagrum sativum</name>
    <dbReference type="NCBI Taxonomy" id="90675"/>
    <lineage>
        <taxon>Eukaryota</taxon>
        <taxon>Viridiplantae</taxon>
        <taxon>Streptophyta</taxon>
        <taxon>Embryophyta</taxon>
        <taxon>Tracheophyta</taxon>
        <taxon>Spermatophyta</taxon>
        <taxon>Magnoliopsida</taxon>
        <taxon>eudicotyledons</taxon>
        <taxon>Gunneridae</taxon>
        <taxon>Pentapetalae</taxon>
        <taxon>rosids</taxon>
        <taxon>malvids</taxon>
        <taxon>Brassicales</taxon>
        <taxon>Brassicaceae</taxon>
        <taxon>Camelineae</taxon>
        <taxon>Camelina</taxon>
    </lineage>
</organism>
<dbReference type="RefSeq" id="XP_010422547.1">
    <property type="nucleotide sequence ID" value="XM_010424245.1"/>
</dbReference>
<proteinExistence type="predicted"/>
<evidence type="ECO:0000313" key="4">
    <source>
        <dbReference type="RefSeq" id="XP_010422547.1"/>
    </source>
</evidence>
<dbReference type="GeneID" id="104707812"/>
<evidence type="ECO:0000259" key="2">
    <source>
        <dbReference type="Pfam" id="PF12937"/>
    </source>
</evidence>
<sequence>MDTPNPKRPRHDVSSPSQNPDSDPDFNQSDFDSTISSFLLLPDSPDSPDSTSIGSSFDRVLGQVLVSASEASGDDSVQDRLIDRAGNLAFLLLESTKRFSRMRASLYNYNSWPLPQDLTINVFSMLDTKSLMQASACCTMFRKCSKDPLCYSHIDLKMVGKRIYDGIVCSMIHKAGKELRSLKLGRVISSRKGSTFTRSCLASVILNHGFNGGLLRSLQLYNLVSTGTKSLCDMLSVCPNLTELKIANFDRRQILEQILKTLTRNPRLIIERLLIQNNIDFLPASGISCSTVEAFVTSCPSLTWLTLVGFKLKEVTVRKLAEGFPKLTHMNLSRTPEISGRFLRDLRNRCREPPLKTLILRDCPSLDEREIGHFLDALLNGHFKFIRHIDLTSHVGGEEVTISKDIMKKLKEERSAVNIIAKTVFIISGLDK</sequence>
<name>A0ABM0T8M5_CAMSA</name>
<feature type="domain" description="F-box" evidence="2">
    <location>
        <begin position="114"/>
        <end position="156"/>
    </location>
</feature>
<dbReference type="Proteomes" id="UP000694864">
    <property type="component" value="Chromosome 8"/>
</dbReference>
<protein>
    <submittedName>
        <fullName evidence="4">F-box protein At4g02760-like</fullName>
    </submittedName>
</protein>
<feature type="region of interest" description="Disordered" evidence="1">
    <location>
        <begin position="1"/>
        <end position="31"/>
    </location>
</feature>